<keyword evidence="5" id="KW-1185">Reference proteome</keyword>
<comment type="caution">
    <text evidence="4">The sequence shown here is derived from an EMBL/GenBank/DDBJ whole genome shotgun (WGS) entry which is preliminary data.</text>
</comment>
<feature type="domain" description="Protein-glutamine gamma-glutamyltransferase-like C-terminal" evidence="3">
    <location>
        <begin position="152"/>
        <end position="220"/>
    </location>
</feature>
<name>A0A9X1LQ81_9MICO</name>
<gene>
    <name evidence="4" type="ORF">KEC56_09570</name>
</gene>
<evidence type="ECO:0000313" key="5">
    <source>
        <dbReference type="Proteomes" id="UP001139289"/>
    </source>
</evidence>
<keyword evidence="2" id="KW-0812">Transmembrane</keyword>
<accession>A0A9X1LQ81</accession>
<reference evidence="4" key="1">
    <citation type="submission" date="2021-04" db="EMBL/GenBank/DDBJ databases">
        <title>Microbacterium tenobrionis sp. nov. and Microbacterium allomyrinae sp. nov., isolated from larvae of Tenobrio molitor and Allomyrina dichotoma, respectively.</title>
        <authorList>
            <person name="Lee S.D."/>
        </authorList>
    </citation>
    <scope>NUCLEOTIDE SEQUENCE</scope>
    <source>
        <strain evidence="4">YMB-B2</strain>
    </source>
</reference>
<dbReference type="Pfam" id="PF13559">
    <property type="entry name" value="DUF4129"/>
    <property type="match status" value="1"/>
</dbReference>
<dbReference type="InterPro" id="IPR025403">
    <property type="entry name" value="TgpA-like_C"/>
</dbReference>
<evidence type="ECO:0000256" key="2">
    <source>
        <dbReference type="SAM" id="Phobius"/>
    </source>
</evidence>
<evidence type="ECO:0000256" key="1">
    <source>
        <dbReference type="SAM" id="MobiDB-lite"/>
    </source>
</evidence>
<dbReference type="RefSeq" id="WP_227530791.1">
    <property type="nucleotide sequence ID" value="NZ_JAGTTM010000003.1"/>
</dbReference>
<evidence type="ECO:0000259" key="3">
    <source>
        <dbReference type="Pfam" id="PF13559"/>
    </source>
</evidence>
<dbReference type="AlphaFoldDB" id="A0A9X1LQ81"/>
<feature type="transmembrane region" description="Helical" evidence="2">
    <location>
        <begin position="67"/>
        <end position="92"/>
    </location>
</feature>
<keyword evidence="2" id="KW-1133">Transmembrane helix</keyword>
<dbReference type="EMBL" id="JAGTTM010000003">
    <property type="protein sequence ID" value="MCC2029766.1"/>
    <property type="molecule type" value="Genomic_DNA"/>
</dbReference>
<keyword evidence="2" id="KW-0472">Membrane</keyword>
<proteinExistence type="predicted"/>
<evidence type="ECO:0000313" key="4">
    <source>
        <dbReference type="EMBL" id="MCC2029766.1"/>
    </source>
</evidence>
<sequence>MRRAATAIGLVGLFVIVMLASSVQGIPRITPPDFARPDTPPQELPQPSGSPTAGPLPEPESDLLNTIIGVVFLLIAVAVGVLLVILIVRALMRAWRDRPLRRRDGGEVDTESTGEAILQEPDAVAPAIRRGVAGALRSIAEGATPTDAIVAAWVGLEESASDAGITRGRSETPSEFAMRIITRRAGITEAATSLLALYERVRFGGHEADEQDRAAAHAALTTIEEGWR</sequence>
<feature type="region of interest" description="Disordered" evidence="1">
    <location>
        <begin position="30"/>
        <end position="58"/>
    </location>
</feature>
<organism evidence="4 5">
    <name type="scientific">Microbacterium tenebrionis</name>
    <dbReference type="NCBI Taxonomy" id="2830665"/>
    <lineage>
        <taxon>Bacteria</taxon>
        <taxon>Bacillati</taxon>
        <taxon>Actinomycetota</taxon>
        <taxon>Actinomycetes</taxon>
        <taxon>Micrococcales</taxon>
        <taxon>Microbacteriaceae</taxon>
        <taxon>Microbacterium</taxon>
    </lineage>
</organism>
<dbReference type="Proteomes" id="UP001139289">
    <property type="component" value="Unassembled WGS sequence"/>
</dbReference>
<protein>
    <submittedName>
        <fullName evidence="4">DUF4129 domain-containing protein</fullName>
    </submittedName>
</protein>